<evidence type="ECO:0000313" key="3">
    <source>
        <dbReference type="Proteomes" id="UP000028123"/>
    </source>
</evidence>
<dbReference type="Proteomes" id="UP000028123">
    <property type="component" value="Unassembled WGS sequence"/>
</dbReference>
<feature type="signal peptide" evidence="1">
    <location>
        <begin position="1"/>
        <end position="24"/>
    </location>
</feature>
<evidence type="ECO:0000256" key="1">
    <source>
        <dbReference type="SAM" id="SignalP"/>
    </source>
</evidence>
<protein>
    <submittedName>
        <fullName evidence="2">Uncharacterized protein</fullName>
    </submittedName>
</protein>
<accession>A0A081NXM1</accession>
<name>A0A081NXM1_9BACL</name>
<keyword evidence="1" id="KW-0732">Signal</keyword>
<proteinExistence type="predicted"/>
<sequence length="149" mass="16575">MKKKILSVVAVLAVCMSLSTSAFASGIARDDRTNIFSDPNDDFTGYFSEKHTRHEFSWYNGTGKDQTYYLYFWQPKGTTKQGYGILSVGVSGPRLGASQQLWNSNGRSDWQVFVPAGDTLSVTTGAVMPGEIDPSVPYELDFQRSYHPQ</sequence>
<dbReference type="RefSeq" id="WP_036689250.1">
    <property type="nucleotide sequence ID" value="NZ_FYEP01000003.1"/>
</dbReference>
<evidence type="ECO:0000313" key="2">
    <source>
        <dbReference type="EMBL" id="KEQ23194.1"/>
    </source>
</evidence>
<gene>
    <name evidence="2" type="ORF">ET33_17700</name>
</gene>
<reference evidence="2 3" key="1">
    <citation type="submission" date="2014-06" db="EMBL/GenBank/DDBJ databases">
        <title>Draft genome sequence of Paenibacillus sp. MSt1.</title>
        <authorList>
            <person name="Aw Y.K."/>
            <person name="Ong K.S."/>
            <person name="Gan H.M."/>
            <person name="Lee S.M."/>
        </authorList>
    </citation>
    <scope>NUCLEOTIDE SEQUENCE [LARGE SCALE GENOMIC DNA]</scope>
    <source>
        <strain evidence="2 3">MSt1</strain>
    </source>
</reference>
<comment type="caution">
    <text evidence="2">The sequence shown here is derived from an EMBL/GenBank/DDBJ whole genome shotgun (WGS) entry which is preliminary data.</text>
</comment>
<feature type="chain" id="PRO_5001761101" evidence="1">
    <location>
        <begin position="25"/>
        <end position="149"/>
    </location>
</feature>
<keyword evidence="3" id="KW-1185">Reference proteome</keyword>
<dbReference type="AlphaFoldDB" id="A0A081NXM1"/>
<organism evidence="2 3">
    <name type="scientific">Paenibacillus tyrfis</name>
    <dbReference type="NCBI Taxonomy" id="1501230"/>
    <lineage>
        <taxon>Bacteria</taxon>
        <taxon>Bacillati</taxon>
        <taxon>Bacillota</taxon>
        <taxon>Bacilli</taxon>
        <taxon>Bacillales</taxon>
        <taxon>Paenibacillaceae</taxon>
        <taxon>Paenibacillus</taxon>
    </lineage>
</organism>
<dbReference type="EMBL" id="JNVM01000024">
    <property type="protein sequence ID" value="KEQ23194.1"/>
    <property type="molecule type" value="Genomic_DNA"/>
</dbReference>